<dbReference type="InterPro" id="IPR036388">
    <property type="entry name" value="WH-like_DNA-bd_sf"/>
</dbReference>
<dbReference type="InterPro" id="IPR000792">
    <property type="entry name" value="Tscrpt_reg_LuxR_C"/>
</dbReference>
<evidence type="ECO:0000259" key="5">
    <source>
        <dbReference type="PROSITE" id="PS50043"/>
    </source>
</evidence>
<name>A0ABP8CSV1_9ACTN</name>
<dbReference type="SUPFAM" id="SSF46894">
    <property type="entry name" value="C-terminal effector domain of the bipartite response regulators"/>
    <property type="match status" value="1"/>
</dbReference>
<organism evidence="6 7">
    <name type="scientific">Dactylosporangium darangshiense</name>
    <dbReference type="NCBI Taxonomy" id="579108"/>
    <lineage>
        <taxon>Bacteria</taxon>
        <taxon>Bacillati</taxon>
        <taxon>Actinomycetota</taxon>
        <taxon>Actinomycetes</taxon>
        <taxon>Micromonosporales</taxon>
        <taxon>Micromonosporaceae</taxon>
        <taxon>Dactylosporangium</taxon>
    </lineage>
</organism>
<dbReference type="EMBL" id="BAABAT010000001">
    <property type="protein sequence ID" value="GAA4243010.1"/>
    <property type="molecule type" value="Genomic_DNA"/>
</dbReference>
<feature type="signal peptide" evidence="4">
    <location>
        <begin position="1"/>
        <end position="20"/>
    </location>
</feature>
<dbReference type="SMART" id="SM00421">
    <property type="entry name" value="HTH_LUXR"/>
    <property type="match status" value="1"/>
</dbReference>
<accession>A0ABP8CSV1</accession>
<keyword evidence="7" id="KW-1185">Reference proteome</keyword>
<evidence type="ECO:0000256" key="3">
    <source>
        <dbReference type="ARBA" id="ARBA00023163"/>
    </source>
</evidence>
<evidence type="ECO:0000313" key="6">
    <source>
        <dbReference type="EMBL" id="GAA4243010.1"/>
    </source>
</evidence>
<dbReference type="PRINTS" id="PR00038">
    <property type="entry name" value="HTHLUXR"/>
</dbReference>
<gene>
    <name evidence="6" type="ORF">GCM10022255_000250</name>
</gene>
<keyword evidence="3" id="KW-0804">Transcription</keyword>
<keyword evidence="4" id="KW-0732">Signal</keyword>
<comment type="caution">
    <text evidence="6">The sequence shown here is derived from an EMBL/GenBank/DDBJ whole genome shotgun (WGS) entry which is preliminary data.</text>
</comment>
<dbReference type="RefSeq" id="WP_345119828.1">
    <property type="nucleotide sequence ID" value="NZ_BAABAT010000001.1"/>
</dbReference>
<dbReference type="InterPro" id="IPR016032">
    <property type="entry name" value="Sig_transdc_resp-reg_C-effctor"/>
</dbReference>
<evidence type="ECO:0000256" key="1">
    <source>
        <dbReference type="ARBA" id="ARBA00023015"/>
    </source>
</evidence>
<evidence type="ECO:0000313" key="7">
    <source>
        <dbReference type="Proteomes" id="UP001500620"/>
    </source>
</evidence>
<keyword evidence="1" id="KW-0805">Transcription regulation</keyword>
<keyword evidence="2" id="KW-0238">DNA-binding</keyword>
<evidence type="ECO:0000256" key="2">
    <source>
        <dbReference type="ARBA" id="ARBA00023125"/>
    </source>
</evidence>
<sequence>MRLKRRWFCRWCCSARSAAAQCLRLADELTTVTADDTRALARRAQLRVGPATSGPADAPAPQPDLRFRLTDREREVLALVAEGRSNGQIATALYISPKTASVHVSNILAKLNVSTRTEAATHAHRLGLLHAH</sequence>
<dbReference type="Gene3D" id="1.10.10.10">
    <property type="entry name" value="Winged helix-like DNA-binding domain superfamily/Winged helix DNA-binding domain"/>
    <property type="match status" value="1"/>
</dbReference>
<dbReference type="Pfam" id="PF00196">
    <property type="entry name" value="GerE"/>
    <property type="match status" value="1"/>
</dbReference>
<feature type="domain" description="HTH luxR-type" evidence="5">
    <location>
        <begin position="62"/>
        <end position="127"/>
    </location>
</feature>
<dbReference type="CDD" id="cd06170">
    <property type="entry name" value="LuxR_C_like"/>
    <property type="match status" value="1"/>
</dbReference>
<reference evidence="7" key="1">
    <citation type="journal article" date="2019" name="Int. J. Syst. Evol. Microbiol.">
        <title>The Global Catalogue of Microorganisms (GCM) 10K type strain sequencing project: providing services to taxonomists for standard genome sequencing and annotation.</title>
        <authorList>
            <consortium name="The Broad Institute Genomics Platform"/>
            <consortium name="The Broad Institute Genome Sequencing Center for Infectious Disease"/>
            <person name="Wu L."/>
            <person name="Ma J."/>
        </authorList>
    </citation>
    <scope>NUCLEOTIDE SEQUENCE [LARGE SCALE GENOMIC DNA]</scope>
    <source>
        <strain evidence="7">JCM 17441</strain>
    </source>
</reference>
<dbReference type="PANTHER" id="PTHR44688">
    <property type="entry name" value="DNA-BINDING TRANSCRIPTIONAL ACTIVATOR DEVR_DOSR"/>
    <property type="match status" value="1"/>
</dbReference>
<dbReference type="PANTHER" id="PTHR44688:SF16">
    <property type="entry name" value="DNA-BINDING TRANSCRIPTIONAL ACTIVATOR DEVR_DOSR"/>
    <property type="match status" value="1"/>
</dbReference>
<dbReference type="Proteomes" id="UP001500620">
    <property type="component" value="Unassembled WGS sequence"/>
</dbReference>
<dbReference type="PROSITE" id="PS50043">
    <property type="entry name" value="HTH_LUXR_2"/>
    <property type="match status" value="1"/>
</dbReference>
<evidence type="ECO:0000256" key="4">
    <source>
        <dbReference type="SAM" id="SignalP"/>
    </source>
</evidence>
<protein>
    <recommendedName>
        <fullName evidence="5">HTH luxR-type domain-containing protein</fullName>
    </recommendedName>
</protein>
<proteinExistence type="predicted"/>
<feature type="chain" id="PRO_5046930857" description="HTH luxR-type domain-containing protein" evidence="4">
    <location>
        <begin position="21"/>
        <end position="132"/>
    </location>
</feature>